<organism evidence="1 2">
    <name type="scientific">Paeniglutamicibacter antarcticus</name>
    <dbReference type="NCBI Taxonomy" id="494023"/>
    <lineage>
        <taxon>Bacteria</taxon>
        <taxon>Bacillati</taxon>
        <taxon>Actinomycetota</taxon>
        <taxon>Actinomycetes</taxon>
        <taxon>Micrococcales</taxon>
        <taxon>Micrococcaceae</taxon>
        <taxon>Paeniglutamicibacter</taxon>
    </lineage>
</organism>
<proteinExistence type="predicted"/>
<dbReference type="Gene3D" id="3.20.20.140">
    <property type="entry name" value="Metal-dependent hydrolases"/>
    <property type="match status" value="1"/>
</dbReference>
<evidence type="ECO:0000313" key="2">
    <source>
        <dbReference type="Proteomes" id="UP001501257"/>
    </source>
</evidence>
<name>A0ABP9TR55_9MICC</name>
<dbReference type="EMBL" id="BAABLK010000087">
    <property type="protein sequence ID" value="GAA5228690.1"/>
    <property type="molecule type" value="Genomic_DNA"/>
</dbReference>
<dbReference type="SUPFAM" id="SSF51556">
    <property type="entry name" value="Metallo-dependent hydrolases"/>
    <property type="match status" value="1"/>
</dbReference>
<comment type="caution">
    <text evidence="1">The sequence shown here is derived from an EMBL/GenBank/DDBJ whole genome shotgun (WGS) entry which is preliminary data.</text>
</comment>
<dbReference type="InterPro" id="IPR032466">
    <property type="entry name" value="Metal_Hydrolase"/>
</dbReference>
<sequence length="98" mass="10044">MAYSPFPSVHGPRDASGFVADRLAEGATPLKVLYDHGSASLVPMPTVSLATIRALVVAAHAAGMLVFAHVTTAAAAIDVVNQGVDILAHVPFEPLSPT</sequence>
<reference evidence="2" key="1">
    <citation type="journal article" date="2019" name="Int. J. Syst. Evol. Microbiol.">
        <title>The Global Catalogue of Microorganisms (GCM) 10K type strain sequencing project: providing services to taxonomists for standard genome sequencing and annotation.</title>
        <authorList>
            <consortium name="The Broad Institute Genomics Platform"/>
            <consortium name="The Broad Institute Genome Sequencing Center for Infectious Disease"/>
            <person name="Wu L."/>
            <person name="Ma J."/>
        </authorList>
    </citation>
    <scope>NUCLEOTIDE SEQUENCE [LARGE SCALE GENOMIC DNA]</scope>
    <source>
        <strain evidence="2">JCM 18952</strain>
    </source>
</reference>
<evidence type="ECO:0000313" key="1">
    <source>
        <dbReference type="EMBL" id="GAA5228690.1"/>
    </source>
</evidence>
<keyword evidence="2" id="KW-1185">Reference proteome</keyword>
<accession>A0ABP9TR55</accession>
<evidence type="ECO:0008006" key="3">
    <source>
        <dbReference type="Google" id="ProtNLM"/>
    </source>
</evidence>
<dbReference type="Proteomes" id="UP001501257">
    <property type="component" value="Unassembled WGS sequence"/>
</dbReference>
<gene>
    <name evidence="1" type="ORF">GCM10025778_32290</name>
</gene>
<protein>
    <recommendedName>
        <fullName evidence="3">Amidohydrolase family protein</fullName>
    </recommendedName>
</protein>